<comment type="caution">
    <text evidence="2">The sequence shown here is derived from an EMBL/GenBank/DDBJ whole genome shotgun (WGS) entry which is preliminary data.</text>
</comment>
<evidence type="ECO:0000313" key="2">
    <source>
        <dbReference type="EMBL" id="NEC21218.1"/>
    </source>
</evidence>
<name>A0A7K3S1B3_9ACTN</name>
<dbReference type="Proteomes" id="UP000469670">
    <property type="component" value="Unassembled WGS sequence"/>
</dbReference>
<gene>
    <name evidence="2" type="ORF">G3I50_23665</name>
</gene>
<dbReference type="EMBL" id="JAAGMP010001046">
    <property type="protein sequence ID" value="NEC21218.1"/>
    <property type="molecule type" value="Genomic_DNA"/>
</dbReference>
<evidence type="ECO:0000256" key="1">
    <source>
        <dbReference type="SAM" id="MobiDB-lite"/>
    </source>
</evidence>
<dbReference type="RefSeq" id="WP_164205254.1">
    <property type="nucleotide sequence ID" value="NZ_JAAGMP010001046.1"/>
</dbReference>
<accession>A0A7K3S1B3</accession>
<protein>
    <recommendedName>
        <fullName evidence="4">Helix-turn-helix domain-containing protein</fullName>
    </recommendedName>
</protein>
<sequence length="318" mass="33906">MRIQRTKHASGFTIVPNAILQHHDLSLTARGLLGLLVSLPEVTQQTVRELTEGVAEGQKRVTNAMAELQAAGYVVCTRVQNERGHWSTHVTVHDLPQLPGAPKAEVPKPGRPKRRLVGINPFREKNQEKNPPTPQPSTELVEPGQTQDPHQGEGEHAPQIQDGDQELGRAAALLGRLANTEPSLALSAADVVKLAPLAALWLQRGVSELQLRNELVGGLPATIKSARALLADRLTRKMPTVPVTVEPLAECGDCGGFLPRGQQAGICSRCAGLIPAVAAPAPIGQTEEASSLLAEIRQRRASGQIKGTSRRGFATAAV</sequence>
<evidence type="ECO:0008006" key="4">
    <source>
        <dbReference type="Google" id="ProtNLM"/>
    </source>
</evidence>
<reference evidence="2 3" key="1">
    <citation type="submission" date="2020-01" db="EMBL/GenBank/DDBJ databases">
        <title>Insect and environment-associated Actinomycetes.</title>
        <authorList>
            <person name="Currrie C."/>
            <person name="Chevrette M."/>
            <person name="Carlson C."/>
            <person name="Stubbendieck R."/>
            <person name="Wendt-Pienkowski E."/>
        </authorList>
    </citation>
    <scope>NUCLEOTIDE SEQUENCE [LARGE SCALE GENOMIC DNA]</scope>
    <source>
        <strain evidence="2 3">SID7590</strain>
    </source>
</reference>
<dbReference type="AlphaFoldDB" id="A0A7K3S1B3"/>
<evidence type="ECO:0000313" key="3">
    <source>
        <dbReference type="Proteomes" id="UP000469670"/>
    </source>
</evidence>
<feature type="region of interest" description="Disordered" evidence="1">
    <location>
        <begin position="93"/>
        <end position="160"/>
    </location>
</feature>
<proteinExistence type="predicted"/>
<organism evidence="2 3">
    <name type="scientific">Streptomyces parvus</name>
    <dbReference type="NCBI Taxonomy" id="66428"/>
    <lineage>
        <taxon>Bacteria</taxon>
        <taxon>Bacillati</taxon>
        <taxon>Actinomycetota</taxon>
        <taxon>Actinomycetes</taxon>
        <taxon>Kitasatosporales</taxon>
        <taxon>Streptomycetaceae</taxon>
        <taxon>Streptomyces</taxon>
    </lineage>
</organism>